<gene>
    <name evidence="1" type="ORF">BAY60_17360</name>
</gene>
<dbReference type="OrthoDB" id="9802991at2"/>
<dbReference type="PANTHER" id="PTHR42773:SF1">
    <property type="entry name" value="METALLO-BETA-LACTAMASE FAMILY PROTEIN"/>
    <property type="match status" value="1"/>
</dbReference>
<comment type="caution">
    <text evidence="1">The sequence shown here is derived from an EMBL/GenBank/DDBJ whole genome shotgun (WGS) entry which is preliminary data.</text>
</comment>
<dbReference type="PANTHER" id="PTHR42773">
    <property type="entry name" value="METALLO-BETA-LACTAMASE-RELATED"/>
    <property type="match status" value="1"/>
</dbReference>
<dbReference type="EMBL" id="MASW01000002">
    <property type="protein sequence ID" value="PXY28106.1"/>
    <property type="molecule type" value="Genomic_DNA"/>
</dbReference>
<dbReference type="Gene3D" id="3.60.15.10">
    <property type="entry name" value="Ribonuclease Z/Hydroxyacylglutathione hydrolase-like"/>
    <property type="match status" value="1"/>
</dbReference>
<dbReference type="RefSeq" id="WP_112282114.1">
    <property type="nucleotide sequence ID" value="NZ_MASW01000002.1"/>
</dbReference>
<keyword evidence="1" id="KW-0378">Hydrolase</keyword>
<organism evidence="1 2">
    <name type="scientific">Prauserella muralis</name>
    <dbReference type="NCBI Taxonomy" id="588067"/>
    <lineage>
        <taxon>Bacteria</taxon>
        <taxon>Bacillati</taxon>
        <taxon>Actinomycetota</taxon>
        <taxon>Actinomycetes</taxon>
        <taxon>Pseudonocardiales</taxon>
        <taxon>Pseudonocardiaceae</taxon>
        <taxon>Prauserella</taxon>
    </lineage>
</organism>
<proteinExistence type="predicted"/>
<name>A0A2V4B1S4_9PSEU</name>
<dbReference type="SUPFAM" id="SSF56281">
    <property type="entry name" value="Metallo-hydrolase/oxidoreductase"/>
    <property type="match status" value="1"/>
</dbReference>
<dbReference type="AlphaFoldDB" id="A0A2V4B1S4"/>
<evidence type="ECO:0000313" key="1">
    <source>
        <dbReference type="EMBL" id="PXY28106.1"/>
    </source>
</evidence>
<dbReference type="Proteomes" id="UP000249915">
    <property type="component" value="Unassembled WGS sequence"/>
</dbReference>
<keyword evidence="2" id="KW-1185">Reference proteome</keyword>
<reference evidence="1 2" key="1">
    <citation type="submission" date="2016-07" db="EMBL/GenBank/DDBJ databases">
        <title>Draft genome sequence of Prauserella muralis DSM 45305, isolated from a mould-covered wall in an indoor environment.</title>
        <authorList>
            <person name="Ruckert C."/>
            <person name="Albersmeier A."/>
            <person name="Jiang C.-L."/>
            <person name="Jiang Y."/>
            <person name="Kalinowski J."/>
            <person name="Schneider O."/>
            <person name="Winkler A."/>
            <person name="Zotchev S.B."/>
        </authorList>
    </citation>
    <scope>NUCLEOTIDE SEQUENCE [LARGE SCALE GENOMIC DNA]</scope>
    <source>
        <strain evidence="1 2">DSM 45305</strain>
    </source>
</reference>
<dbReference type="InterPro" id="IPR036866">
    <property type="entry name" value="RibonucZ/Hydroxyglut_hydro"/>
</dbReference>
<protein>
    <submittedName>
        <fullName evidence="1">MBL fold metallo-hydrolase</fullName>
    </submittedName>
</protein>
<evidence type="ECO:0000313" key="2">
    <source>
        <dbReference type="Proteomes" id="UP000249915"/>
    </source>
</evidence>
<dbReference type="GO" id="GO:0016787">
    <property type="term" value="F:hydrolase activity"/>
    <property type="evidence" value="ECO:0007669"/>
    <property type="project" value="UniProtKB-KW"/>
</dbReference>
<dbReference type="InterPro" id="IPR001279">
    <property type="entry name" value="Metallo-B-lactamas"/>
</dbReference>
<dbReference type="Pfam" id="PF00753">
    <property type="entry name" value="Lactamase_B"/>
    <property type="match status" value="1"/>
</dbReference>
<sequence length="220" mass="23566">MLERVRDDLWQTQAYSPFPGLNTHAYLWTPPAGENVLFYSPGDDEDFDALAGLGGVAHQYLSHRDEAGPMLAQVAERFGARLHASEAELESVREFAVPQVLFRQRHVDDRGVEVIPTPGHSPGSTCFLVPGADGARYLFTGDTVFLSDKGVWTAGFIPGISDAEALLASLRLLSALEPDLVVSSAFQGAAGAHTLDGTSWASCVEQAIATLPERAARSAT</sequence>
<accession>A0A2V4B1S4</accession>
<dbReference type="SMART" id="SM00849">
    <property type="entry name" value="Lactamase_B"/>
    <property type="match status" value="1"/>
</dbReference>